<proteinExistence type="predicted"/>
<evidence type="ECO:0000313" key="2">
    <source>
        <dbReference type="Proteomes" id="UP000001312"/>
    </source>
</evidence>
<dbReference type="KEGG" id="ssl:SS1G_09181"/>
<dbReference type="RefSeq" id="XP_001589460.1">
    <property type="nucleotide sequence ID" value="XM_001589410.1"/>
</dbReference>
<name>A7EV23_SCLS1</name>
<dbReference type="Proteomes" id="UP000001312">
    <property type="component" value="Unassembled WGS sequence"/>
</dbReference>
<dbReference type="EMBL" id="CH476633">
    <property type="protein sequence ID" value="EDN93315.1"/>
    <property type="molecule type" value="Genomic_DNA"/>
</dbReference>
<sequence>MCSTPGTIATQSINSQRKVLEMFSYYKAAGRRFERQLAHRTIRRRFTTFSPEPEMALHCKSMISQNYPLHSSFRLAIDKLYY</sequence>
<reference evidence="2" key="1">
    <citation type="journal article" date="2011" name="PLoS Genet.">
        <title>Genomic analysis of the necrotrophic fungal pathogens Sclerotinia sclerotiorum and Botrytis cinerea.</title>
        <authorList>
            <person name="Amselem J."/>
            <person name="Cuomo C.A."/>
            <person name="van Kan J.A."/>
            <person name="Viaud M."/>
            <person name="Benito E.P."/>
            <person name="Couloux A."/>
            <person name="Coutinho P.M."/>
            <person name="de Vries R.P."/>
            <person name="Dyer P.S."/>
            <person name="Fillinger S."/>
            <person name="Fournier E."/>
            <person name="Gout L."/>
            <person name="Hahn M."/>
            <person name="Kohn L."/>
            <person name="Lapalu N."/>
            <person name="Plummer K.M."/>
            <person name="Pradier J.M."/>
            <person name="Quevillon E."/>
            <person name="Sharon A."/>
            <person name="Simon A."/>
            <person name="ten Have A."/>
            <person name="Tudzynski B."/>
            <person name="Tudzynski P."/>
            <person name="Wincker P."/>
            <person name="Andrew M."/>
            <person name="Anthouard V."/>
            <person name="Beever R.E."/>
            <person name="Beffa R."/>
            <person name="Benoit I."/>
            <person name="Bouzid O."/>
            <person name="Brault B."/>
            <person name="Chen Z."/>
            <person name="Choquer M."/>
            <person name="Collemare J."/>
            <person name="Cotton P."/>
            <person name="Danchin E.G."/>
            <person name="Da Silva C."/>
            <person name="Gautier A."/>
            <person name="Giraud C."/>
            <person name="Giraud T."/>
            <person name="Gonzalez C."/>
            <person name="Grossetete S."/>
            <person name="Guldener U."/>
            <person name="Henrissat B."/>
            <person name="Howlett B.J."/>
            <person name="Kodira C."/>
            <person name="Kretschmer M."/>
            <person name="Lappartient A."/>
            <person name="Leroch M."/>
            <person name="Levis C."/>
            <person name="Mauceli E."/>
            <person name="Neuveglise C."/>
            <person name="Oeser B."/>
            <person name="Pearson M."/>
            <person name="Poulain J."/>
            <person name="Poussereau N."/>
            <person name="Quesneville H."/>
            <person name="Rascle C."/>
            <person name="Schumacher J."/>
            <person name="Segurens B."/>
            <person name="Sexton A."/>
            <person name="Silva E."/>
            <person name="Sirven C."/>
            <person name="Soanes D.M."/>
            <person name="Talbot N.J."/>
            <person name="Templeton M."/>
            <person name="Yandava C."/>
            <person name="Yarden O."/>
            <person name="Zeng Q."/>
            <person name="Rollins J.A."/>
            <person name="Lebrun M.H."/>
            <person name="Dickman M."/>
        </authorList>
    </citation>
    <scope>NUCLEOTIDE SEQUENCE [LARGE SCALE GENOMIC DNA]</scope>
    <source>
        <strain evidence="2">ATCC 18683 / 1980 / Ss-1</strain>
    </source>
</reference>
<protein>
    <submittedName>
        <fullName evidence="1">Uncharacterized protein</fullName>
    </submittedName>
</protein>
<dbReference type="AlphaFoldDB" id="A7EV23"/>
<accession>A7EV23</accession>
<organism evidence="1 2">
    <name type="scientific">Sclerotinia sclerotiorum (strain ATCC 18683 / 1980 / Ss-1)</name>
    <name type="common">White mold</name>
    <name type="synonym">Whetzelinia sclerotiorum</name>
    <dbReference type="NCBI Taxonomy" id="665079"/>
    <lineage>
        <taxon>Eukaryota</taxon>
        <taxon>Fungi</taxon>
        <taxon>Dikarya</taxon>
        <taxon>Ascomycota</taxon>
        <taxon>Pezizomycotina</taxon>
        <taxon>Leotiomycetes</taxon>
        <taxon>Helotiales</taxon>
        <taxon>Sclerotiniaceae</taxon>
        <taxon>Sclerotinia</taxon>
    </lineage>
</organism>
<evidence type="ECO:0000313" key="1">
    <source>
        <dbReference type="EMBL" id="EDN93315.1"/>
    </source>
</evidence>
<keyword evidence="2" id="KW-1185">Reference proteome</keyword>
<dbReference type="HOGENOM" id="CLU_2559688_0_0_1"/>
<gene>
    <name evidence="1" type="ORF">SS1G_09181</name>
</gene>
<dbReference type="GeneID" id="5485678"/>
<dbReference type="InParanoid" id="A7EV23"/>